<dbReference type="InterPro" id="IPR017896">
    <property type="entry name" value="4Fe4S_Fe-S-bd"/>
</dbReference>
<dbReference type="Pfam" id="PF02754">
    <property type="entry name" value="CCG"/>
    <property type="match status" value="2"/>
</dbReference>
<dbReference type="InterPro" id="IPR017900">
    <property type="entry name" value="4Fe4S_Fe_S_CS"/>
</dbReference>
<dbReference type="AlphaFoldDB" id="A0A370DFV6"/>
<evidence type="ECO:0000256" key="4">
    <source>
        <dbReference type="ARBA" id="ARBA00023004"/>
    </source>
</evidence>
<name>A0A370DFV6_9GAMM</name>
<feature type="domain" description="4Fe-4S ferredoxin-type" evidence="7">
    <location>
        <begin position="111"/>
        <end position="142"/>
    </location>
</feature>
<dbReference type="GO" id="GO:0046872">
    <property type="term" value="F:metal ion binding"/>
    <property type="evidence" value="ECO:0007669"/>
    <property type="project" value="UniProtKB-UniRule"/>
</dbReference>
<dbReference type="InterPro" id="IPR009051">
    <property type="entry name" value="Helical_ferredxn"/>
</dbReference>
<dbReference type="GO" id="GO:0051539">
    <property type="term" value="F:4 iron, 4 sulfur cluster binding"/>
    <property type="evidence" value="ECO:0007669"/>
    <property type="project" value="UniProtKB-UniRule"/>
</dbReference>
<dbReference type="Proteomes" id="UP000254771">
    <property type="component" value="Unassembled WGS sequence"/>
</dbReference>
<evidence type="ECO:0000259" key="7">
    <source>
        <dbReference type="PROSITE" id="PS51379"/>
    </source>
</evidence>
<proteinExistence type="predicted"/>
<comment type="caution">
    <text evidence="8">The sequence shown here is derived from an EMBL/GenBank/DDBJ whole genome shotgun (WGS) entry which is preliminary data.</text>
</comment>
<organism evidence="8 9">
    <name type="scientific">endosymbiont of Escarpia spicata</name>
    <dbReference type="NCBI Taxonomy" id="2200908"/>
    <lineage>
        <taxon>Bacteria</taxon>
        <taxon>Pseudomonadati</taxon>
        <taxon>Pseudomonadota</taxon>
        <taxon>Gammaproteobacteria</taxon>
        <taxon>sulfur-oxidizing symbionts</taxon>
    </lineage>
</organism>
<dbReference type="PIRSF" id="PIRSF000139">
    <property type="entry name" value="Glc_ox_4Fe-4S"/>
    <property type="match status" value="1"/>
</dbReference>
<evidence type="ECO:0000313" key="9">
    <source>
        <dbReference type="Proteomes" id="UP000254771"/>
    </source>
</evidence>
<evidence type="ECO:0000256" key="3">
    <source>
        <dbReference type="ARBA" id="ARBA00022737"/>
    </source>
</evidence>
<dbReference type="EC" id="1.1.99.14" evidence="6"/>
<gene>
    <name evidence="8" type="ORF">DIZ78_14750</name>
</gene>
<evidence type="ECO:0000256" key="5">
    <source>
        <dbReference type="ARBA" id="ARBA00023014"/>
    </source>
</evidence>
<comment type="function">
    <text evidence="6">Component of a complex that catalyzes the oxidation of glycolate to glyoxylate.</text>
</comment>
<dbReference type="PANTHER" id="PTHR32479">
    <property type="entry name" value="GLYCOLATE OXIDASE IRON-SULFUR SUBUNIT"/>
    <property type="match status" value="1"/>
</dbReference>
<keyword evidence="4 6" id="KW-0408">Iron</keyword>
<dbReference type="InterPro" id="IPR004017">
    <property type="entry name" value="Cys_rich_dom"/>
</dbReference>
<feature type="domain" description="4Fe-4S ferredoxin-type" evidence="7">
    <location>
        <begin position="60"/>
        <end position="90"/>
    </location>
</feature>
<comment type="catalytic activity">
    <reaction evidence="6">
        <text>glycolate + A = glyoxylate + AH2</text>
        <dbReference type="Rhea" id="RHEA:21264"/>
        <dbReference type="ChEBI" id="CHEBI:13193"/>
        <dbReference type="ChEBI" id="CHEBI:17499"/>
        <dbReference type="ChEBI" id="CHEBI:29805"/>
        <dbReference type="ChEBI" id="CHEBI:36655"/>
        <dbReference type="EC" id="1.1.99.14"/>
    </reaction>
</comment>
<reference evidence="8 9" key="1">
    <citation type="journal article" date="2018" name="ISME J.">
        <title>Endosymbiont genomes yield clues of tubeworm success.</title>
        <authorList>
            <person name="Li Y."/>
            <person name="Liles M.R."/>
            <person name="Halanych K.M."/>
        </authorList>
    </citation>
    <scope>NUCLEOTIDE SEQUENCE [LARGE SCALE GENOMIC DNA]</scope>
    <source>
        <strain evidence="8">A1462</strain>
    </source>
</reference>
<evidence type="ECO:0000256" key="6">
    <source>
        <dbReference type="PIRNR" id="PIRNR000139"/>
    </source>
</evidence>
<sequence>MPRQTSRNSCGHRPAGWCRKKDGGDSRPCLPAAVITIRLTGIIVPALTLITIPLQSVTPEQLLKEADRCVKCGLCLPHCPTYRKLANEADSPRGRIALMQALASGELSPTPTLRLHLARCLNCRACETACPSGVSYGELIDAAHAMLQQSAGIKRPLRRALLNLLSERKLFGQTTRLLPLLSRAGVLRLIKKAPSKPLRQLADLASEMPVYQPPPSGLTPAVTAGGGSVQLFIGCISSQVDRPVIDATIRLLTHMGFAVNVPKQQVCCGALHRHNGFPQAADRLSKQNSGVFASPKPTALITLAEACHKELLEQTRSTPRLQTISAFLLNTPWPETFHFTPLKARVAVHRPCSASEDAPMTLLQRIPGLIPFLLPENTICCGGAGSYPLTQPALAQSLGEDKITLLKETKTDILVTSSTGCTLQFRSQIKRAGLDIEVLHPVELLTRQLDLNSKSDKLIFSL</sequence>
<comment type="cofactor">
    <cofactor evidence="6">
        <name>[4Fe-4S] cluster</name>
        <dbReference type="ChEBI" id="CHEBI:49883"/>
    </cofactor>
    <text evidence="6">Binds 2 [4Fe-4S] clusters.</text>
</comment>
<keyword evidence="2 6" id="KW-0479">Metal-binding</keyword>
<evidence type="ECO:0000256" key="1">
    <source>
        <dbReference type="ARBA" id="ARBA00022485"/>
    </source>
</evidence>
<keyword evidence="6" id="KW-0813">Transport</keyword>
<dbReference type="EMBL" id="QFXE01000020">
    <property type="protein sequence ID" value="RDH83254.1"/>
    <property type="molecule type" value="Genomic_DNA"/>
</dbReference>
<dbReference type="PROSITE" id="PS00198">
    <property type="entry name" value="4FE4S_FER_1"/>
    <property type="match status" value="2"/>
</dbReference>
<dbReference type="PROSITE" id="PS51379">
    <property type="entry name" value="4FE4S_FER_2"/>
    <property type="match status" value="2"/>
</dbReference>
<evidence type="ECO:0000256" key="2">
    <source>
        <dbReference type="ARBA" id="ARBA00022723"/>
    </source>
</evidence>
<dbReference type="Pfam" id="PF13183">
    <property type="entry name" value="Fer4_8"/>
    <property type="match status" value="1"/>
</dbReference>
<protein>
    <recommendedName>
        <fullName evidence="6">Glycolate oxidase iron-sulfur subunit</fullName>
        <ecNumber evidence="6">1.1.99.14</ecNumber>
    </recommendedName>
</protein>
<comment type="catalytic activity">
    <reaction evidence="6">
        <text>(R)-lactate + A = pyruvate + AH2</text>
        <dbReference type="Rhea" id="RHEA:15089"/>
        <dbReference type="ChEBI" id="CHEBI:13193"/>
        <dbReference type="ChEBI" id="CHEBI:15361"/>
        <dbReference type="ChEBI" id="CHEBI:16004"/>
        <dbReference type="ChEBI" id="CHEBI:17499"/>
    </reaction>
</comment>
<keyword evidence="3" id="KW-0677">Repeat</keyword>
<keyword evidence="9" id="KW-1185">Reference proteome</keyword>
<dbReference type="Gene3D" id="1.10.1060.10">
    <property type="entry name" value="Alpha-helical ferredoxin"/>
    <property type="match status" value="1"/>
</dbReference>
<keyword evidence="1 6" id="KW-0004">4Fe-4S</keyword>
<dbReference type="PANTHER" id="PTHR32479:SF17">
    <property type="entry name" value="GLYCOLATE OXIDASE IRON-SULFUR SUBUNIT"/>
    <property type="match status" value="1"/>
</dbReference>
<keyword evidence="6" id="KW-0249">Electron transport</keyword>
<keyword evidence="5 6" id="KW-0411">Iron-sulfur</keyword>
<dbReference type="SUPFAM" id="SSF46548">
    <property type="entry name" value="alpha-helical ferredoxin"/>
    <property type="match status" value="1"/>
</dbReference>
<dbReference type="GO" id="GO:0019154">
    <property type="term" value="F:glycolate dehydrogenase activity"/>
    <property type="evidence" value="ECO:0007669"/>
    <property type="project" value="UniProtKB-EC"/>
</dbReference>
<evidence type="ECO:0000313" key="8">
    <source>
        <dbReference type="EMBL" id="RDH83254.1"/>
    </source>
</evidence>
<dbReference type="InterPro" id="IPR012257">
    <property type="entry name" value="Glc_ox_4Fe-4S"/>
</dbReference>
<accession>A0A370DFV6</accession>